<protein>
    <submittedName>
        <fullName evidence="3">LysM peptidoglycan-binding domain-containing protein</fullName>
    </submittedName>
</protein>
<feature type="compositionally biased region" description="Pro residues" evidence="1">
    <location>
        <begin position="176"/>
        <end position="204"/>
    </location>
</feature>
<dbReference type="Gene3D" id="3.10.350.10">
    <property type="entry name" value="LysM domain"/>
    <property type="match status" value="1"/>
</dbReference>
<keyword evidence="2" id="KW-0812">Transmembrane</keyword>
<keyword evidence="4" id="KW-1185">Reference proteome</keyword>
<feature type="transmembrane region" description="Helical" evidence="2">
    <location>
        <begin position="39"/>
        <end position="65"/>
    </location>
</feature>
<name>A0A4S5E3L5_9MICC</name>
<proteinExistence type="predicted"/>
<feature type="region of interest" description="Disordered" evidence="1">
    <location>
        <begin position="141"/>
        <end position="225"/>
    </location>
</feature>
<accession>A0A4S5E3L5</accession>
<dbReference type="CDD" id="cd00118">
    <property type="entry name" value="LysM"/>
    <property type="match status" value="1"/>
</dbReference>
<evidence type="ECO:0000256" key="1">
    <source>
        <dbReference type="SAM" id="MobiDB-lite"/>
    </source>
</evidence>
<dbReference type="InterPro" id="IPR018392">
    <property type="entry name" value="LysM"/>
</dbReference>
<dbReference type="InterPro" id="IPR036779">
    <property type="entry name" value="LysM_dom_sf"/>
</dbReference>
<dbReference type="RefSeq" id="WP_136454581.1">
    <property type="nucleotide sequence ID" value="NZ_SSWH01000008.1"/>
</dbReference>
<comment type="caution">
    <text evidence="3">The sequence shown here is derived from an EMBL/GenBank/DDBJ whole genome shotgun (WGS) entry which is preliminary data.</text>
</comment>
<keyword evidence="2" id="KW-1133">Transmembrane helix</keyword>
<keyword evidence="2" id="KW-0472">Membrane</keyword>
<reference evidence="3 4" key="1">
    <citation type="submission" date="2019-04" db="EMBL/GenBank/DDBJ databases">
        <authorList>
            <person name="Liu Q."/>
            <person name="Xin Y.-H."/>
        </authorList>
    </citation>
    <scope>NUCLEOTIDE SEQUENCE [LARGE SCALE GENOMIC DNA]</scope>
    <source>
        <strain evidence="3 4">AM23</strain>
    </source>
</reference>
<feature type="transmembrane region" description="Helical" evidence="2">
    <location>
        <begin position="7"/>
        <end position="27"/>
    </location>
</feature>
<evidence type="ECO:0000313" key="3">
    <source>
        <dbReference type="EMBL" id="THJ65973.1"/>
    </source>
</evidence>
<evidence type="ECO:0000256" key="2">
    <source>
        <dbReference type="SAM" id="Phobius"/>
    </source>
</evidence>
<gene>
    <name evidence="3" type="ORF">E8P82_10035</name>
</gene>
<dbReference type="OrthoDB" id="3210682at2"/>
<sequence>MNKNADAVQAGLILGCGAVMLAAGYSLEVRSAASGVETVLAVGLSLVGLTVVGLWFLALLSAIVIEVLGRRGPGPAPAWAVRWTPVLMRRLAVALLGANVLAVPAVAQAAPDHAGVSGTNGMTSVAVLLPAMESGTAVSLRATTRSEPPTVSGAPDTAGSPYWEPEGAVTTDLPAPAGPTPTPAQAPERTPAPAPAAQPTPATPPSGAGWAPSPVPADGGPLVRAETRNPLGATDVVVAPGDSLWSIVAARLGPLATDADVAATWPSWYEANSSIIGPDPCLLLPGQVLSEPS</sequence>
<dbReference type="Proteomes" id="UP000305233">
    <property type="component" value="Unassembled WGS sequence"/>
</dbReference>
<dbReference type="AlphaFoldDB" id="A0A4S5E3L5"/>
<organism evidence="3 4">
    <name type="scientific">Arthrobacter echini</name>
    <dbReference type="NCBI Taxonomy" id="1529066"/>
    <lineage>
        <taxon>Bacteria</taxon>
        <taxon>Bacillati</taxon>
        <taxon>Actinomycetota</taxon>
        <taxon>Actinomycetes</taxon>
        <taxon>Micrococcales</taxon>
        <taxon>Micrococcaceae</taxon>
        <taxon>Arthrobacter</taxon>
    </lineage>
</organism>
<evidence type="ECO:0000313" key="4">
    <source>
        <dbReference type="Proteomes" id="UP000305233"/>
    </source>
</evidence>
<dbReference type="EMBL" id="SSWH01000008">
    <property type="protein sequence ID" value="THJ65973.1"/>
    <property type="molecule type" value="Genomic_DNA"/>
</dbReference>